<evidence type="ECO:0000256" key="3">
    <source>
        <dbReference type="ARBA" id="ARBA00023163"/>
    </source>
</evidence>
<dbReference type="Pfam" id="PF13545">
    <property type="entry name" value="HTH_Crp_2"/>
    <property type="match status" value="1"/>
</dbReference>
<dbReference type="InterPro" id="IPR018490">
    <property type="entry name" value="cNMP-bd_dom_sf"/>
</dbReference>
<dbReference type="PROSITE" id="PS51063">
    <property type="entry name" value="HTH_CRP_2"/>
    <property type="match status" value="1"/>
</dbReference>
<name>A0A1I0AJ99_9FIRM</name>
<accession>A0A1I0AJ99</accession>
<evidence type="ECO:0000259" key="4">
    <source>
        <dbReference type="PROSITE" id="PS50042"/>
    </source>
</evidence>
<keyword evidence="7" id="KW-1185">Reference proteome</keyword>
<dbReference type="Proteomes" id="UP000198508">
    <property type="component" value="Unassembled WGS sequence"/>
</dbReference>
<dbReference type="EMBL" id="FOIM01000001">
    <property type="protein sequence ID" value="SES94380.1"/>
    <property type="molecule type" value="Genomic_DNA"/>
</dbReference>
<keyword evidence="6" id="KW-0808">Transferase</keyword>
<protein>
    <submittedName>
        <fullName evidence="6">cAMP-binding domain of CRP or a regulatory subunit of cAMP-dependent protein kinases</fullName>
    </submittedName>
</protein>
<feature type="domain" description="HTH crp-type" evidence="5">
    <location>
        <begin position="151"/>
        <end position="219"/>
    </location>
</feature>
<dbReference type="InterPro" id="IPR012318">
    <property type="entry name" value="HTH_CRP"/>
</dbReference>
<sequence length="221" mass="25357">MTEYFQKNLFYNISLEEYKHLLGCLNAREKHFTGGETVCSYDQAFHSIGILGKGSALVVRYEINGARTILERLEPQDIFGQLLSAYQKNPLNGISVVCDEPCDVLFINYDGISRPCAKACTYHQQLIQNMLTLISEKAVDLSERVEVLSQRTIREKLICFFLQMAGRQKSESFTLPFTMVDLADYLSIDRSAMTRELKRMKEEGMIEINRRNIRLHIEAAV</sequence>
<dbReference type="SUPFAM" id="SSF46785">
    <property type="entry name" value="Winged helix' DNA-binding domain"/>
    <property type="match status" value="1"/>
</dbReference>
<keyword evidence="2" id="KW-0238">DNA-binding</keyword>
<dbReference type="PROSITE" id="PS50042">
    <property type="entry name" value="CNMP_BINDING_3"/>
    <property type="match status" value="1"/>
</dbReference>
<proteinExistence type="predicted"/>
<evidence type="ECO:0000256" key="2">
    <source>
        <dbReference type="ARBA" id="ARBA00023125"/>
    </source>
</evidence>
<dbReference type="RefSeq" id="WP_092360341.1">
    <property type="nucleotide sequence ID" value="NZ_CABJCG010000007.1"/>
</dbReference>
<dbReference type="SUPFAM" id="SSF51206">
    <property type="entry name" value="cAMP-binding domain-like"/>
    <property type="match status" value="1"/>
</dbReference>
<dbReference type="InterPro" id="IPR036390">
    <property type="entry name" value="WH_DNA-bd_sf"/>
</dbReference>
<evidence type="ECO:0000313" key="7">
    <source>
        <dbReference type="Proteomes" id="UP000198508"/>
    </source>
</evidence>
<keyword evidence="6" id="KW-0418">Kinase</keyword>
<dbReference type="CDD" id="cd00038">
    <property type="entry name" value="CAP_ED"/>
    <property type="match status" value="1"/>
</dbReference>
<organism evidence="6 7">
    <name type="scientific">Enterocloster lavalensis</name>
    <dbReference type="NCBI Taxonomy" id="460384"/>
    <lineage>
        <taxon>Bacteria</taxon>
        <taxon>Bacillati</taxon>
        <taxon>Bacillota</taxon>
        <taxon>Clostridia</taxon>
        <taxon>Lachnospirales</taxon>
        <taxon>Lachnospiraceae</taxon>
        <taxon>Enterocloster</taxon>
    </lineage>
</organism>
<keyword evidence="3" id="KW-0804">Transcription</keyword>
<dbReference type="InterPro" id="IPR014710">
    <property type="entry name" value="RmlC-like_jellyroll"/>
</dbReference>
<evidence type="ECO:0000259" key="5">
    <source>
        <dbReference type="PROSITE" id="PS51063"/>
    </source>
</evidence>
<dbReference type="AlphaFoldDB" id="A0A1I0AJ99"/>
<dbReference type="Gene3D" id="2.60.120.10">
    <property type="entry name" value="Jelly Rolls"/>
    <property type="match status" value="1"/>
</dbReference>
<evidence type="ECO:0000313" key="6">
    <source>
        <dbReference type="EMBL" id="SES94380.1"/>
    </source>
</evidence>
<dbReference type="InterPro" id="IPR000595">
    <property type="entry name" value="cNMP-bd_dom"/>
</dbReference>
<reference evidence="7" key="1">
    <citation type="submission" date="2016-10" db="EMBL/GenBank/DDBJ databases">
        <authorList>
            <person name="Varghese N."/>
            <person name="Submissions S."/>
        </authorList>
    </citation>
    <scope>NUCLEOTIDE SEQUENCE [LARGE SCALE GENOMIC DNA]</scope>
    <source>
        <strain evidence="7">NLAE-zl-G277</strain>
    </source>
</reference>
<evidence type="ECO:0000256" key="1">
    <source>
        <dbReference type="ARBA" id="ARBA00023015"/>
    </source>
</evidence>
<gene>
    <name evidence="6" type="ORF">SAMN05216313_10169</name>
</gene>
<dbReference type="GO" id="GO:0006355">
    <property type="term" value="P:regulation of DNA-templated transcription"/>
    <property type="evidence" value="ECO:0007669"/>
    <property type="project" value="InterPro"/>
</dbReference>
<dbReference type="GO" id="GO:0003677">
    <property type="term" value="F:DNA binding"/>
    <property type="evidence" value="ECO:0007669"/>
    <property type="project" value="UniProtKB-KW"/>
</dbReference>
<keyword evidence="1" id="KW-0805">Transcription regulation</keyword>
<feature type="domain" description="Cyclic nucleotide-binding" evidence="4">
    <location>
        <begin position="9"/>
        <end position="133"/>
    </location>
</feature>
<dbReference type="STRING" id="460384.SAMN05216313_10169"/>
<dbReference type="GeneID" id="93277897"/>
<dbReference type="GO" id="GO:0016301">
    <property type="term" value="F:kinase activity"/>
    <property type="evidence" value="ECO:0007669"/>
    <property type="project" value="UniProtKB-KW"/>
</dbReference>
<dbReference type="Pfam" id="PF00027">
    <property type="entry name" value="cNMP_binding"/>
    <property type="match status" value="1"/>
</dbReference>